<dbReference type="PROSITE" id="PS50238">
    <property type="entry name" value="RHOGAP"/>
    <property type="match status" value="1"/>
</dbReference>
<proteinExistence type="predicted"/>
<dbReference type="InterPro" id="IPR008936">
    <property type="entry name" value="Rho_GTPase_activation_prot"/>
</dbReference>
<dbReference type="GO" id="GO:0007165">
    <property type="term" value="P:signal transduction"/>
    <property type="evidence" value="ECO:0007669"/>
    <property type="project" value="InterPro"/>
</dbReference>
<evidence type="ECO:0000313" key="4">
    <source>
        <dbReference type="Proteomes" id="UP000054559"/>
    </source>
</evidence>
<evidence type="ECO:0000313" key="3">
    <source>
        <dbReference type="EMBL" id="KMU80663.1"/>
    </source>
</evidence>
<accession>A0A0J8RA13</accession>
<dbReference type="Pfam" id="PF00620">
    <property type="entry name" value="RhoGAP"/>
    <property type="match status" value="1"/>
</dbReference>
<sequence>MLPLPDPNYATLRALILHLNHVQERASENRMNAGNIAISFGLTLMGSNAGHNIADSGWQARVIETVLQNTFQIFDDD</sequence>
<feature type="domain" description="Rho-GAP" evidence="2">
    <location>
        <begin position="1"/>
        <end position="74"/>
    </location>
</feature>
<dbReference type="AlphaFoldDB" id="A0A0J8RA13"/>
<organism evidence="3 4">
    <name type="scientific">Coccidioides immitis RMSCC 3703</name>
    <dbReference type="NCBI Taxonomy" id="454286"/>
    <lineage>
        <taxon>Eukaryota</taxon>
        <taxon>Fungi</taxon>
        <taxon>Dikarya</taxon>
        <taxon>Ascomycota</taxon>
        <taxon>Pezizomycotina</taxon>
        <taxon>Eurotiomycetes</taxon>
        <taxon>Eurotiomycetidae</taxon>
        <taxon>Onygenales</taxon>
        <taxon>Onygenaceae</taxon>
        <taxon>Coccidioides</taxon>
    </lineage>
</organism>
<keyword evidence="1" id="KW-0343">GTPase activation</keyword>
<evidence type="ECO:0000259" key="2">
    <source>
        <dbReference type="PROSITE" id="PS50238"/>
    </source>
</evidence>
<dbReference type="InterPro" id="IPR000198">
    <property type="entry name" value="RhoGAP_dom"/>
</dbReference>
<dbReference type="PANTHER" id="PTHR23176:SF136">
    <property type="entry name" value="RHO GTPASE ACTIVATOR (RGD1)"/>
    <property type="match status" value="1"/>
</dbReference>
<dbReference type="Gene3D" id="1.10.555.10">
    <property type="entry name" value="Rho GTPase activation protein"/>
    <property type="match status" value="1"/>
</dbReference>
<protein>
    <recommendedName>
        <fullName evidence="2">Rho-GAP domain-containing protein</fullName>
    </recommendedName>
</protein>
<dbReference type="SUPFAM" id="SSF48350">
    <property type="entry name" value="GTPase activation domain, GAP"/>
    <property type="match status" value="1"/>
</dbReference>
<dbReference type="PANTHER" id="PTHR23176">
    <property type="entry name" value="RHO/RAC/CDC GTPASE-ACTIVATING PROTEIN"/>
    <property type="match status" value="1"/>
</dbReference>
<evidence type="ECO:0000256" key="1">
    <source>
        <dbReference type="ARBA" id="ARBA00022468"/>
    </source>
</evidence>
<dbReference type="GO" id="GO:0005938">
    <property type="term" value="C:cell cortex"/>
    <property type="evidence" value="ECO:0007669"/>
    <property type="project" value="UniProtKB-ARBA"/>
</dbReference>
<dbReference type="Proteomes" id="UP000054559">
    <property type="component" value="Unassembled WGS sequence"/>
</dbReference>
<reference evidence="4" key="1">
    <citation type="journal article" date="2010" name="Genome Res.">
        <title>Population genomic sequencing of Coccidioides fungi reveals recent hybridization and transposon control.</title>
        <authorList>
            <person name="Neafsey D.E."/>
            <person name="Barker B.M."/>
            <person name="Sharpton T.J."/>
            <person name="Stajich J.E."/>
            <person name="Park D.J."/>
            <person name="Whiston E."/>
            <person name="Hung C.-Y."/>
            <person name="McMahan C."/>
            <person name="White J."/>
            <person name="Sykes S."/>
            <person name="Heiman D."/>
            <person name="Young S."/>
            <person name="Zeng Q."/>
            <person name="Abouelleil A."/>
            <person name="Aftuck L."/>
            <person name="Bessette D."/>
            <person name="Brown A."/>
            <person name="FitzGerald M."/>
            <person name="Lui A."/>
            <person name="Macdonald J.P."/>
            <person name="Priest M."/>
            <person name="Orbach M.J."/>
            <person name="Galgiani J.N."/>
            <person name="Kirkland T.N."/>
            <person name="Cole G.T."/>
            <person name="Birren B.W."/>
            <person name="Henn M.R."/>
            <person name="Taylor J.W."/>
            <person name="Rounsley S.D."/>
        </authorList>
    </citation>
    <scope>NUCLEOTIDE SEQUENCE [LARGE SCALE GENOMIC DNA]</scope>
    <source>
        <strain evidence="4">RMSCC 3703</strain>
    </source>
</reference>
<dbReference type="EMBL" id="DS268188">
    <property type="protein sequence ID" value="KMU80663.1"/>
    <property type="molecule type" value="Genomic_DNA"/>
</dbReference>
<dbReference type="STRING" id="454286.A0A0J8RA13"/>
<dbReference type="GO" id="GO:0005096">
    <property type="term" value="F:GTPase activator activity"/>
    <property type="evidence" value="ECO:0007669"/>
    <property type="project" value="UniProtKB-KW"/>
</dbReference>
<gene>
    <name evidence="3" type="ORF">CISG_08652</name>
</gene>
<dbReference type="InterPro" id="IPR050729">
    <property type="entry name" value="Rho-GAP"/>
</dbReference>
<name>A0A0J8RA13_COCIT</name>
<dbReference type="OrthoDB" id="437889at2759"/>